<feature type="coiled-coil region" evidence="1">
    <location>
        <begin position="694"/>
        <end position="779"/>
    </location>
</feature>
<evidence type="ECO:0000256" key="1">
    <source>
        <dbReference type="SAM" id="Coils"/>
    </source>
</evidence>
<reference evidence="3 4" key="1">
    <citation type="submission" date="2016-11" db="EMBL/GenBank/DDBJ databases">
        <title>Description of two novel members of the family Erysipelotrichaceae: Ileibacterium lipovorans gen. nov., sp. nov. and Dubosiella newyorkensis, gen. nov., sp. nov.</title>
        <authorList>
            <person name="Cox L.M."/>
            <person name="Sohn J."/>
            <person name="Tyrrell K.L."/>
            <person name="Citron D.M."/>
            <person name="Lawson P.A."/>
            <person name="Patel N.B."/>
            <person name="Iizumi T."/>
            <person name="Perez-Perez G.I."/>
            <person name="Goldstein E.J."/>
            <person name="Blaser M.J."/>
        </authorList>
    </citation>
    <scope>NUCLEOTIDE SEQUENCE [LARGE SCALE GENOMIC DNA]</scope>
    <source>
        <strain evidence="3 4">NYU-BL-A3</strain>
    </source>
</reference>
<feature type="compositionally biased region" description="Polar residues" evidence="2">
    <location>
        <begin position="162"/>
        <end position="171"/>
    </location>
</feature>
<gene>
    <name evidence="3" type="ORF">BO222_11050</name>
</gene>
<comment type="caution">
    <text evidence="3">The sequence shown here is derived from an EMBL/GenBank/DDBJ whole genome shotgun (WGS) entry which is preliminary data.</text>
</comment>
<protein>
    <submittedName>
        <fullName evidence="3">Uncharacterized protein</fullName>
    </submittedName>
</protein>
<feature type="region of interest" description="Disordered" evidence="2">
    <location>
        <begin position="210"/>
        <end position="259"/>
    </location>
</feature>
<keyword evidence="1" id="KW-0175">Coiled coil</keyword>
<evidence type="ECO:0000313" key="4">
    <source>
        <dbReference type="Proteomes" id="UP000186341"/>
    </source>
</evidence>
<feature type="region of interest" description="Disordered" evidence="2">
    <location>
        <begin position="77"/>
        <end position="97"/>
    </location>
</feature>
<feature type="compositionally biased region" description="Low complexity" evidence="2">
    <location>
        <begin position="212"/>
        <end position="222"/>
    </location>
</feature>
<feature type="region of interest" description="Disordered" evidence="2">
    <location>
        <begin position="485"/>
        <end position="505"/>
    </location>
</feature>
<dbReference type="EMBL" id="MPJW01000224">
    <property type="protein sequence ID" value="OLU37120.1"/>
    <property type="molecule type" value="Genomic_DNA"/>
</dbReference>
<feature type="compositionally biased region" description="Polar residues" evidence="2">
    <location>
        <begin position="113"/>
        <end position="126"/>
    </location>
</feature>
<keyword evidence="4" id="KW-1185">Reference proteome</keyword>
<feature type="compositionally biased region" description="Basic and acidic residues" evidence="2">
    <location>
        <begin position="223"/>
        <end position="236"/>
    </location>
</feature>
<accession>A0A1U7NDH9</accession>
<feature type="compositionally biased region" description="Polar residues" evidence="2">
    <location>
        <begin position="77"/>
        <end position="94"/>
    </location>
</feature>
<evidence type="ECO:0000313" key="3">
    <source>
        <dbReference type="EMBL" id="OLU37120.1"/>
    </source>
</evidence>
<organism evidence="3 4">
    <name type="scientific">Ileibacterium valens</name>
    <dbReference type="NCBI Taxonomy" id="1862668"/>
    <lineage>
        <taxon>Bacteria</taxon>
        <taxon>Bacillati</taxon>
        <taxon>Bacillota</taxon>
        <taxon>Erysipelotrichia</taxon>
        <taxon>Erysipelotrichales</taxon>
        <taxon>Erysipelotrichaceae</taxon>
        <taxon>Ileibacterium</taxon>
    </lineage>
</organism>
<proteinExistence type="predicted"/>
<feature type="region of interest" description="Disordered" evidence="2">
    <location>
        <begin position="113"/>
        <end position="171"/>
    </location>
</feature>
<dbReference type="Proteomes" id="UP000186341">
    <property type="component" value="Unassembled WGS sequence"/>
</dbReference>
<name>A0A1U7NDH9_9FIRM</name>
<feature type="compositionally biased region" description="Polar residues" evidence="2">
    <location>
        <begin position="140"/>
        <end position="154"/>
    </location>
</feature>
<sequence>MNNDRKLNVLIAKKQIPNMISFDADPEDIDRVLNAYTSESSICDPQDGKIMCIFRTSGKEEVQLTASDETCDALRQPLQSRNESKNRVSPNSIPDQEIYTQKEVQDESSIFNAGSSLRDSYPNTRSADGHGFIPEDIHESSSVSNDDFCTQDQYNDPRFNQIADSESSGFVNRTKGSCSYDAWTGQYSCEPEDHPDDSKSAFDLSGYDSANSFSSDSDQFSQRAEEAKSEDTKPEYMNRINSENPAWMNDSDFKQDGQKPSEVLKESLVGETSFELTPEDQMTLIEEESMSTKQPESLGKTSESNLMDMFDQDQMNPQDPMEEEYLMESSIEQIPGPDFAAEETQAENRSASDRLIDESGQITSRATGDWFGSEIQDPETALESAALKSEKIYGMDARMANQDLNDLDGFDGIDQMDDEEDQTIRNMAYAAFAEDFDTEQSYIKGMEDAQKNQVSPIEEADPLQLLESNISIDQDVKDHNEINRKDEARDEEDQISNDQHLSQFESERESIALALEREEGEFDERQMALDDYNDYSQTIENSEPGLNQTSSAAKEINYALGTDERSVQEQMDAKEKMLQDSRSPDKFFDEEEDFSQVQMNSDDLNESENFVSEGLKLRNDNSFIDPDQGSMVKSSDGKIDESFENESLLTDSWDREDPDLLVMGLQKNRQTAYRCTPEQNPELYMDNMEVVDLISEDENANAKLRRKNVKLSRKIDKANDRITQQERKIEDHNNQIQRNQASSMKSMHESQIRHNKKVIDRKVRKIAKIQDKIDDNNRQLR</sequence>
<dbReference type="AlphaFoldDB" id="A0A1U7NDH9"/>
<evidence type="ECO:0000256" key="2">
    <source>
        <dbReference type="SAM" id="MobiDB-lite"/>
    </source>
</evidence>